<evidence type="ECO:0000259" key="3">
    <source>
        <dbReference type="Pfam" id="PF10017"/>
    </source>
</evidence>
<dbReference type="PIRSF" id="PIRSF018005">
    <property type="entry name" value="UCP018005"/>
    <property type="match status" value="1"/>
</dbReference>
<dbReference type="Pfam" id="PF10017">
    <property type="entry name" value="Methyltransf_33"/>
    <property type="match status" value="1"/>
</dbReference>
<name>A0ABS1BLQ1_9SPHI</name>
<reference evidence="4 5" key="1">
    <citation type="submission" date="2020-12" db="EMBL/GenBank/DDBJ databases">
        <title>Bacterial novel species Pedobacter sp. SD-b isolated from soil.</title>
        <authorList>
            <person name="Jung H.-Y."/>
        </authorList>
    </citation>
    <scope>NUCLEOTIDE SEQUENCE [LARGE SCALE GENOMIC DNA]</scope>
    <source>
        <strain evidence="4 5">SD-b</strain>
    </source>
</reference>
<evidence type="ECO:0000313" key="4">
    <source>
        <dbReference type="EMBL" id="MBK0383712.1"/>
    </source>
</evidence>
<evidence type="ECO:0000256" key="2">
    <source>
        <dbReference type="ARBA" id="ARBA00022679"/>
    </source>
</evidence>
<feature type="domain" description="Histidine-specific methyltransferase SAM-dependent" evidence="3">
    <location>
        <begin position="5"/>
        <end position="310"/>
    </location>
</feature>
<gene>
    <name evidence="4" type="ORF">I5M32_12155</name>
</gene>
<comment type="caution">
    <text evidence="4">The sequence shown here is derived from an EMBL/GenBank/DDBJ whole genome shotgun (WGS) entry which is preliminary data.</text>
</comment>
<keyword evidence="1" id="KW-0489">Methyltransferase</keyword>
<dbReference type="SUPFAM" id="SSF53335">
    <property type="entry name" value="S-adenosyl-L-methionine-dependent methyltransferases"/>
    <property type="match status" value="1"/>
</dbReference>
<keyword evidence="2" id="KW-0808">Transferase</keyword>
<keyword evidence="5" id="KW-1185">Reference proteome</keyword>
<evidence type="ECO:0000256" key="1">
    <source>
        <dbReference type="ARBA" id="ARBA00022603"/>
    </source>
</evidence>
<proteinExistence type="predicted"/>
<dbReference type="InterPro" id="IPR029063">
    <property type="entry name" value="SAM-dependent_MTases_sf"/>
</dbReference>
<dbReference type="Gene3D" id="3.40.50.150">
    <property type="entry name" value="Vaccinia Virus protein VP39"/>
    <property type="match status" value="1"/>
</dbReference>
<protein>
    <submittedName>
        <fullName evidence="4">L-histidine N(Alpha)-methyltransferase</fullName>
    </submittedName>
</protein>
<organism evidence="4 5">
    <name type="scientific">Pedobacter segetis</name>
    <dbReference type="NCBI Taxonomy" id="2793069"/>
    <lineage>
        <taxon>Bacteria</taxon>
        <taxon>Pseudomonadati</taxon>
        <taxon>Bacteroidota</taxon>
        <taxon>Sphingobacteriia</taxon>
        <taxon>Sphingobacteriales</taxon>
        <taxon>Sphingobacteriaceae</taxon>
        <taxon>Pedobacter</taxon>
    </lineage>
</organism>
<dbReference type="InterPro" id="IPR017804">
    <property type="entry name" value="MeTrfase_EgtD-like"/>
</dbReference>
<dbReference type="EMBL" id="JAEHFY010000017">
    <property type="protein sequence ID" value="MBK0383712.1"/>
    <property type="molecule type" value="Genomic_DNA"/>
</dbReference>
<dbReference type="InterPro" id="IPR019257">
    <property type="entry name" value="MeTrfase_dom"/>
</dbReference>
<accession>A0ABS1BLQ1</accession>
<dbReference type="RefSeq" id="WP_200586725.1">
    <property type="nucleotide sequence ID" value="NZ_JAEHFY010000017.1"/>
</dbReference>
<dbReference type="InterPro" id="IPR051128">
    <property type="entry name" value="EgtD_Methyltrsf_superfamily"/>
</dbReference>
<dbReference type="Proteomes" id="UP000660024">
    <property type="component" value="Unassembled WGS sequence"/>
</dbReference>
<evidence type="ECO:0000313" key="5">
    <source>
        <dbReference type="Proteomes" id="UP000660024"/>
    </source>
</evidence>
<dbReference type="PANTHER" id="PTHR43397:SF1">
    <property type="entry name" value="ERGOTHIONEINE BIOSYNTHESIS PROTEIN 1"/>
    <property type="match status" value="1"/>
</dbReference>
<dbReference type="PANTHER" id="PTHR43397">
    <property type="entry name" value="ERGOTHIONEINE BIOSYNTHESIS PROTEIN 1"/>
    <property type="match status" value="1"/>
</dbReference>
<sequence length="313" mass="36188">MNKFLQEVLDGLNAQPKHLHSKYFYDEIGDRLFQQIMASDEYYPTDCEMEIFKNQTAQLAKTLKNGFDSFDLVELGAGDATKSSYLLKQLVADKVDFDYFPIDISTNTIKHLEENLPKEIKGLKVCGFNGEYFEMLEKTRQFSDKRKVVLFLGSNIGNMPVADAFDFAKTLRKSLSKTDLILVGIDLKKHPRVIRAAYNDAKGYTKKFNLNLLRRINNELEADFNIEDFEHYPSYDPITGSCKSYLISLKKQTVRIGEADFIDFEENEPILMEISQKYSVKETDEMASQAGFKPVKHFFDDKNWFLDAVWECK</sequence>